<dbReference type="InterPro" id="IPR050557">
    <property type="entry name" value="RTX_toxin/Mannuronan_C5-epim"/>
</dbReference>
<gene>
    <name evidence="6" type="ORF">V6590_13925</name>
</gene>
<dbReference type="Pfam" id="PF00353">
    <property type="entry name" value="HemolysinCabind"/>
    <property type="match status" value="2"/>
</dbReference>
<dbReference type="InterPro" id="IPR011049">
    <property type="entry name" value="Serralysin-like_metalloprot_C"/>
</dbReference>
<dbReference type="PANTHER" id="PTHR38340:SF1">
    <property type="entry name" value="S-LAYER PROTEIN"/>
    <property type="match status" value="1"/>
</dbReference>
<evidence type="ECO:0000256" key="4">
    <source>
        <dbReference type="ARBA" id="ARBA00022737"/>
    </source>
</evidence>
<evidence type="ECO:0000259" key="5">
    <source>
        <dbReference type="Pfam" id="PF08548"/>
    </source>
</evidence>
<dbReference type="PROSITE" id="PS00330">
    <property type="entry name" value="HEMOLYSIN_CALCIUM"/>
    <property type="match status" value="3"/>
</dbReference>
<feature type="domain" description="Peptidase M10 serralysin C-terminal" evidence="5">
    <location>
        <begin position="574"/>
        <end position="729"/>
    </location>
</feature>
<comment type="subcellular location">
    <subcellularLocation>
        <location evidence="2">Secreted</location>
    </subcellularLocation>
</comment>
<keyword evidence="7" id="KW-1185">Reference proteome</keyword>
<dbReference type="Gene3D" id="2.150.10.10">
    <property type="entry name" value="Serralysin-like metalloprotease, C-terminal"/>
    <property type="match status" value="2"/>
</dbReference>
<keyword evidence="4" id="KW-0677">Repeat</keyword>
<organism evidence="6 7">
    <name type="scientific">Gemmobacter denitrificans</name>
    <dbReference type="NCBI Taxonomy" id="3123040"/>
    <lineage>
        <taxon>Bacteria</taxon>
        <taxon>Pseudomonadati</taxon>
        <taxon>Pseudomonadota</taxon>
        <taxon>Alphaproteobacteria</taxon>
        <taxon>Rhodobacterales</taxon>
        <taxon>Paracoccaceae</taxon>
        <taxon>Gemmobacter</taxon>
    </lineage>
</organism>
<name>A0ABU8BX43_9RHOB</name>
<protein>
    <submittedName>
        <fullName evidence="6">M10 family metallopeptidase C-terminal domain-containing protein</fullName>
    </submittedName>
</protein>
<evidence type="ECO:0000313" key="6">
    <source>
        <dbReference type="EMBL" id="MEH7829251.1"/>
    </source>
</evidence>
<dbReference type="InterPro" id="IPR001343">
    <property type="entry name" value="Hemolysn_Ca-bd"/>
</dbReference>
<accession>A0ABU8BX43</accession>
<evidence type="ECO:0000256" key="1">
    <source>
        <dbReference type="ARBA" id="ARBA00001913"/>
    </source>
</evidence>
<dbReference type="EMBL" id="JBALHR010000008">
    <property type="protein sequence ID" value="MEH7829251.1"/>
    <property type="molecule type" value="Genomic_DNA"/>
</dbReference>
<dbReference type="SUPFAM" id="SSF51120">
    <property type="entry name" value="beta-Roll"/>
    <property type="match status" value="1"/>
</dbReference>
<dbReference type="InterPro" id="IPR013858">
    <property type="entry name" value="Peptidase_M10B_C"/>
</dbReference>
<dbReference type="RefSeq" id="WP_335424101.1">
    <property type="nucleotide sequence ID" value="NZ_JBALHR010000008.1"/>
</dbReference>
<proteinExistence type="predicted"/>
<dbReference type="PANTHER" id="PTHR38340">
    <property type="entry name" value="S-LAYER PROTEIN"/>
    <property type="match status" value="1"/>
</dbReference>
<comment type="cofactor">
    <cofactor evidence="1">
        <name>Ca(2+)</name>
        <dbReference type="ChEBI" id="CHEBI:29108"/>
    </cofactor>
</comment>
<dbReference type="Pfam" id="PF08548">
    <property type="entry name" value="Peptidase_M10_C"/>
    <property type="match status" value="1"/>
</dbReference>
<dbReference type="InterPro" id="IPR018511">
    <property type="entry name" value="Hemolysin-typ_Ca-bd_CS"/>
</dbReference>
<sequence length="730" mass="78975">MPGPSLGTNLHGLVDWTTAFPFLDMFRLSRPWYTQSDSAFDTGHAALLDLDEAGWVRGFTRDGSAAPFDRVSTILFTGGEVPEGIYVLDWQGAGTVDLGFLPADAILSRDDHRITFRLEAGPIQISISATDPQGTGDHIRDIRLYNAQDRELIDSGAQFAPEFLDKIAGFRVLRFMDWMNTNNSPPGEWDETRPEDAARETNFGADSRGASVMTMVDLANEARADAWFTLPHDATDDYIRAFATYVRDNLGDGLVARFELSNEVWNWLFPQAHHAQAEAERLWGSDVEGGWMQWYGMRAAQMARIVAEVFGDETGTRALNVFATQGGWQGLETYALDAPELVAAGGEAPRTAPFHIYAIAPYFAGSIGSEEMATQVDAWAAQGEAGFEAALDWIRSGDGFDGLAQIGGIIAYHSGVAEDLGWQLEAYEGGQHVVDHTQFSGGAENPERTQFFTELVRHPGFEALYEEYFALWREEGGGLMAHFSDFGVGGRYGSWGIWNSSHAEDSPRARAVLEFRDGVEAWWADARAIDTFLNGRTLVDRDQADRMTGTQMADRLSALGGDNQVSGRGGDDWIAARQGADSLSGGAGHDHILAGGGADTLAGNGGRDALFGGGGADMLTGGLGADLLTGGKGADRFVFASLRESHALHADTITDFRRGIDRIDLSAFDIADAEWRGIDGLTGGGHAELAIQRNVDGPLRLLVDVDGNGRADLVVLLTGRHGLTLDDLIL</sequence>
<evidence type="ECO:0000256" key="3">
    <source>
        <dbReference type="ARBA" id="ARBA00022525"/>
    </source>
</evidence>
<keyword evidence="3" id="KW-0964">Secreted</keyword>
<dbReference type="PRINTS" id="PR00313">
    <property type="entry name" value="CABNDNGRPT"/>
</dbReference>
<comment type="caution">
    <text evidence="6">The sequence shown here is derived from an EMBL/GenBank/DDBJ whole genome shotgun (WGS) entry which is preliminary data.</text>
</comment>
<dbReference type="Proteomes" id="UP001431963">
    <property type="component" value="Unassembled WGS sequence"/>
</dbReference>
<reference evidence="6" key="1">
    <citation type="submission" date="2024-02" db="EMBL/GenBank/DDBJ databases">
        <title>Genome sequences of strain Gemmobacter sp. JM10B15.</title>
        <authorList>
            <person name="Zhang M."/>
        </authorList>
    </citation>
    <scope>NUCLEOTIDE SEQUENCE</scope>
    <source>
        <strain evidence="6">JM10B15</strain>
    </source>
</reference>
<evidence type="ECO:0000256" key="2">
    <source>
        <dbReference type="ARBA" id="ARBA00004613"/>
    </source>
</evidence>
<evidence type="ECO:0000313" key="7">
    <source>
        <dbReference type="Proteomes" id="UP001431963"/>
    </source>
</evidence>